<reference evidence="7" key="1">
    <citation type="journal article" date="2023" name="Mol. Biol. Evol.">
        <title>Third-Generation Sequencing Reveals the Adaptive Role of the Epigenome in Three Deep-Sea Polychaetes.</title>
        <authorList>
            <person name="Perez M."/>
            <person name="Aroh O."/>
            <person name="Sun Y."/>
            <person name="Lan Y."/>
            <person name="Juniper S.K."/>
            <person name="Young C.R."/>
            <person name="Angers B."/>
            <person name="Qian P.Y."/>
        </authorList>
    </citation>
    <scope>NUCLEOTIDE SEQUENCE</scope>
    <source>
        <strain evidence="7">R07B-5</strain>
    </source>
</reference>
<dbReference type="Proteomes" id="UP001209878">
    <property type="component" value="Unassembled WGS sequence"/>
</dbReference>
<evidence type="ECO:0000256" key="5">
    <source>
        <dbReference type="ARBA" id="ARBA00041707"/>
    </source>
</evidence>
<dbReference type="SMART" id="SM00822">
    <property type="entry name" value="PKS_KR"/>
    <property type="match status" value="1"/>
</dbReference>
<evidence type="ECO:0000256" key="3">
    <source>
        <dbReference type="ARBA" id="ARBA00023002"/>
    </source>
</evidence>
<dbReference type="InterPro" id="IPR020904">
    <property type="entry name" value="Sc_DH/Rdtase_CS"/>
</dbReference>
<dbReference type="GO" id="GO:0006633">
    <property type="term" value="P:fatty acid biosynthetic process"/>
    <property type="evidence" value="ECO:0007669"/>
    <property type="project" value="TreeGrafter"/>
</dbReference>
<comment type="similarity">
    <text evidence="2">Belongs to the short-chain dehydrogenases/reductases (SDR) family.</text>
</comment>
<sequence length="249" mass="26865">MMKTCIVFGGTKGIGASIANCFFNHQYNVAVFSRHQENVTTFLNNYKRKGTKTPRTYGQPQLVGFACDITNADAVQEVLGAVQKQLGPVHTLVNAAGINRDALLVQTKHDDVMAQINTNLVGTIHTCKVVVRSMMRNKQGCIINIGSVVGSTGNAGQCIYSATKAGLVGFSKSLAREVGPRGIRVNVIAPGFIKTDMTRNTVTEPLEKIIPLRRFGKTEEVAEAALFLASTEYITGEVLYVDGGLHTAF</sequence>
<comment type="pathway">
    <text evidence="1">Lipid metabolism; fatty acid biosynthesis.</text>
</comment>
<dbReference type="PRINTS" id="PR00081">
    <property type="entry name" value="GDHRDH"/>
</dbReference>
<dbReference type="Gene3D" id="3.40.50.720">
    <property type="entry name" value="NAD(P)-binding Rossmann-like Domain"/>
    <property type="match status" value="1"/>
</dbReference>
<dbReference type="FunFam" id="3.40.50.720:FF:000173">
    <property type="entry name" value="3-oxoacyl-[acyl-carrier protein] reductase"/>
    <property type="match status" value="1"/>
</dbReference>
<evidence type="ECO:0000259" key="6">
    <source>
        <dbReference type="SMART" id="SM00822"/>
    </source>
</evidence>
<dbReference type="PANTHER" id="PTHR42760:SF133">
    <property type="entry name" value="3-OXOACYL-[ACYL-CARRIER-PROTEIN] REDUCTASE"/>
    <property type="match status" value="1"/>
</dbReference>
<dbReference type="GO" id="GO:0048038">
    <property type="term" value="F:quinone binding"/>
    <property type="evidence" value="ECO:0007669"/>
    <property type="project" value="TreeGrafter"/>
</dbReference>
<gene>
    <name evidence="7" type="ORF">NP493_873g01051</name>
</gene>
<dbReference type="PANTHER" id="PTHR42760">
    <property type="entry name" value="SHORT-CHAIN DEHYDROGENASES/REDUCTASES FAMILY MEMBER"/>
    <property type="match status" value="1"/>
</dbReference>
<evidence type="ECO:0000313" key="8">
    <source>
        <dbReference type="Proteomes" id="UP001209878"/>
    </source>
</evidence>
<dbReference type="PRINTS" id="PR00080">
    <property type="entry name" value="SDRFAMILY"/>
</dbReference>
<dbReference type="Pfam" id="PF13561">
    <property type="entry name" value="adh_short_C2"/>
    <property type="match status" value="1"/>
</dbReference>
<name>A0AAD9NKB0_RIDPI</name>
<evidence type="ECO:0000256" key="4">
    <source>
        <dbReference type="ARBA" id="ARBA00041580"/>
    </source>
</evidence>
<accession>A0AAD9NKB0</accession>
<dbReference type="InterPro" id="IPR057326">
    <property type="entry name" value="KR_dom"/>
</dbReference>
<dbReference type="EMBL" id="JAODUO010000874">
    <property type="protein sequence ID" value="KAK2173452.1"/>
    <property type="molecule type" value="Genomic_DNA"/>
</dbReference>
<organism evidence="7 8">
    <name type="scientific">Ridgeia piscesae</name>
    <name type="common">Tubeworm</name>
    <dbReference type="NCBI Taxonomy" id="27915"/>
    <lineage>
        <taxon>Eukaryota</taxon>
        <taxon>Metazoa</taxon>
        <taxon>Spiralia</taxon>
        <taxon>Lophotrochozoa</taxon>
        <taxon>Annelida</taxon>
        <taxon>Polychaeta</taxon>
        <taxon>Sedentaria</taxon>
        <taxon>Canalipalpata</taxon>
        <taxon>Sabellida</taxon>
        <taxon>Siboglinidae</taxon>
        <taxon>Ridgeia</taxon>
    </lineage>
</organism>
<dbReference type="AlphaFoldDB" id="A0AAD9NKB0"/>
<keyword evidence="8" id="KW-1185">Reference proteome</keyword>
<proteinExistence type="inferred from homology"/>
<dbReference type="InterPro" id="IPR002347">
    <property type="entry name" value="SDR_fam"/>
</dbReference>
<protein>
    <recommendedName>
        <fullName evidence="5">3-ketoacyl-[acyl-carrier-protein] reductase beta subunit</fullName>
    </recommendedName>
    <alternativeName>
        <fullName evidence="4">Quinone reductase CBR4</fullName>
    </alternativeName>
</protein>
<comment type="caution">
    <text evidence="7">The sequence shown here is derived from an EMBL/GenBank/DDBJ whole genome shotgun (WGS) entry which is preliminary data.</text>
</comment>
<dbReference type="SUPFAM" id="SSF51735">
    <property type="entry name" value="NAD(P)-binding Rossmann-fold domains"/>
    <property type="match status" value="1"/>
</dbReference>
<evidence type="ECO:0000256" key="2">
    <source>
        <dbReference type="ARBA" id="ARBA00006484"/>
    </source>
</evidence>
<dbReference type="GO" id="GO:0016616">
    <property type="term" value="F:oxidoreductase activity, acting on the CH-OH group of donors, NAD or NADP as acceptor"/>
    <property type="evidence" value="ECO:0007669"/>
    <property type="project" value="TreeGrafter"/>
</dbReference>
<evidence type="ECO:0000313" key="7">
    <source>
        <dbReference type="EMBL" id="KAK2173452.1"/>
    </source>
</evidence>
<evidence type="ECO:0000256" key="1">
    <source>
        <dbReference type="ARBA" id="ARBA00005194"/>
    </source>
</evidence>
<dbReference type="PROSITE" id="PS00061">
    <property type="entry name" value="ADH_SHORT"/>
    <property type="match status" value="1"/>
</dbReference>
<feature type="domain" description="Ketoreductase" evidence="6">
    <location>
        <begin position="3"/>
        <end position="191"/>
    </location>
</feature>
<keyword evidence="3" id="KW-0560">Oxidoreductase</keyword>
<dbReference type="InterPro" id="IPR036291">
    <property type="entry name" value="NAD(P)-bd_dom_sf"/>
</dbReference>